<gene>
    <name evidence="10" type="ORF">g.32096</name>
</gene>
<evidence type="ECO:0000256" key="6">
    <source>
        <dbReference type="ARBA" id="ARBA00023132"/>
    </source>
</evidence>
<protein>
    <recommendedName>
        <fullName evidence="9">Nuclear pore complex protein</fullName>
    </recommendedName>
</protein>
<evidence type="ECO:0000256" key="5">
    <source>
        <dbReference type="ARBA" id="ARBA00023010"/>
    </source>
</evidence>
<comment type="subcellular location">
    <subcellularLocation>
        <location evidence="9">Nucleus</location>
        <location evidence="9">Nuclear pore complex</location>
    </subcellularLocation>
    <subcellularLocation>
        <location evidence="9">Nucleus membrane</location>
    </subcellularLocation>
</comment>
<evidence type="ECO:0000313" key="10">
    <source>
        <dbReference type="EMBL" id="JAT33758.1"/>
    </source>
</evidence>
<dbReference type="GO" id="GO:0017056">
    <property type="term" value="F:structural constituent of nuclear pore"/>
    <property type="evidence" value="ECO:0007669"/>
    <property type="project" value="UniProtKB-UniRule"/>
</dbReference>
<dbReference type="AlphaFoldDB" id="A0A1B6MCV9"/>
<dbReference type="InterPro" id="IPR007252">
    <property type="entry name" value="Nup84/Nup107"/>
</dbReference>
<comment type="subunit">
    <text evidence="9">Part of the nuclear pore complex (NPC).</text>
</comment>
<name>A0A1B6MCV9_9HEMI</name>
<dbReference type="Pfam" id="PF04121">
    <property type="entry name" value="Nup84_Nup100"/>
    <property type="match status" value="1"/>
</dbReference>
<dbReference type="PANTHER" id="PTHR13003:SF2">
    <property type="entry name" value="NUCLEAR PORE COMPLEX PROTEIN NUP107"/>
    <property type="match status" value="1"/>
</dbReference>
<feature type="non-terminal residue" evidence="10">
    <location>
        <position position="403"/>
    </location>
</feature>
<evidence type="ECO:0000256" key="4">
    <source>
        <dbReference type="ARBA" id="ARBA00022927"/>
    </source>
</evidence>
<dbReference type="GO" id="GO:0000973">
    <property type="term" value="P:post-transcriptional tethering of RNA polymerase II gene DNA at nuclear periphery"/>
    <property type="evidence" value="ECO:0007669"/>
    <property type="project" value="TreeGrafter"/>
</dbReference>
<evidence type="ECO:0000256" key="1">
    <source>
        <dbReference type="ARBA" id="ARBA00009510"/>
    </source>
</evidence>
<evidence type="ECO:0000256" key="3">
    <source>
        <dbReference type="ARBA" id="ARBA00022816"/>
    </source>
</evidence>
<keyword evidence="2 9" id="KW-0813">Transport</keyword>
<comment type="similarity">
    <text evidence="1 9">Belongs to the nucleoporin Nup84/Nup107 family.</text>
</comment>
<reference evidence="10" key="1">
    <citation type="submission" date="2015-11" db="EMBL/GenBank/DDBJ databases">
        <title>De novo transcriptome assembly of four potential Pierce s Disease insect vectors from Arizona vineyards.</title>
        <authorList>
            <person name="Tassone E.E."/>
        </authorList>
    </citation>
    <scope>NUCLEOTIDE SEQUENCE</scope>
</reference>
<dbReference type="GO" id="GO:0031080">
    <property type="term" value="C:nuclear pore outer ring"/>
    <property type="evidence" value="ECO:0007669"/>
    <property type="project" value="TreeGrafter"/>
</dbReference>
<keyword evidence="8 9" id="KW-0539">Nucleus</keyword>
<dbReference type="GO" id="GO:0006406">
    <property type="term" value="P:mRNA export from nucleus"/>
    <property type="evidence" value="ECO:0007669"/>
    <property type="project" value="TreeGrafter"/>
</dbReference>
<proteinExistence type="inferred from homology"/>
<dbReference type="Gene3D" id="1.10.3450.20">
    <property type="match status" value="1"/>
</dbReference>
<keyword evidence="4" id="KW-0653">Protein transport</keyword>
<keyword evidence="5 9" id="KW-0811">Translocation</keyword>
<dbReference type="PANTHER" id="PTHR13003">
    <property type="entry name" value="NUP107-RELATED"/>
    <property type="match status" value="1"/>
</dbReference>
<dbReference type="EMBL" id="GEBQ01006219">
    <property type="protein sequence ID" value="JAT33758.1"/>
    <property type="molecule type" value="Transcribed_RNA"/>
</dbReference>
<keyword evidence="6 9" id="KW-0906">Nuclear pore complex</keyword>
<evidence type="ECO:0000256" key="9">
    <source>
        <dbReference type="RuleBase" id="RU365072"/>
    </source>
</evidence>
<evidence type="ECO:0000256" key="2">
    <source>
        <dbReference type="ARBA" id="ARBA00022448"/>
    </source>
</evidence>
<keyword evidence="7 9" id="KW-0472">Membrane</keyword>
<keyword evidence="3" id="KW-0509">mRNA transport</keyword>
<comment type="function">
    <text evidence="9">Functions as a component of the nuclear pore complex (NPC).</text>
</comment>
<dbReference type="FunFam" id="1.10.3450.20:FF:000001">
    <property type="entry name" value="Nuclear pore complex protein"/>
    <property type="match status" value="1"/>
</dbReference>
<evidence type="ECO:0000256" key="7">
    <source>
        <dbReference type="ARBA" id="ARBA00023136"/>
    </source>
</evidence>
<organism evidence="10">
    <name type="scientific">Graphocephala atropunctata</name>
    <dbReference type="NCBI Taxonomy" id="36148"/>
    <lineage>
        <taxon>Eukaryota</taxon>
        <taxon>Metazoa</taxon>
        <taxon>Ecdysozoa</taxon>
        <taxon>Arthropoda</taxon>
        <taxon>Hexapoda</taxon>
        <taxon>Insecta</taxon>
        <taxon>Pterygota</taxon>
        <taxon>Neoptera</taxon>
        <taxon>Paraneoptera</taxon>
        <taxon>Hemiptera</taxon>
        <taxon>Auchenorrhyncha</taxon>
        <taxon>Membracoidea</taxon>
        <taxon>Cicadellidae</taxon>
        <taxon>Cicadellinae</taxon>
        <taxon>Cicadellini</taxon>
        <taxon>Graphocephala</taxon>
    </lineage>
</organism>
<accession>A0A1B6MCV9</accession>
<dbReference type="GO" id="GO:0006606">
    <property type="term" value="P:protein import into nucleus"/>
    <property type="evidence" value="ECO:0007669"/>
    <property type="project" value="TreeGrafter"/>
</dbReference>
<evidence type="ECO:0000256" key="8">
    <source>
        <dbReference type="ARBA" id="ARBA00023242"/>
    </source>
</evidence>
<dbReference type="GO" id="GO:0031965">
    <property type="term" value="C:nuclear membrane"/>
    <property type="evidence" value="ECO:0007669"/>
    <property type="project" value="UniProtKB-SubCell"/>
</dbReference>
<sequence length="403" mass="46540">MSSEDLLQRSVRLLDDAVGSPAMYRSPRHNRHRSSLFSNTMLPLRHSDVRDYALNTSITMSTSELENFYLDSSSMPNSSIKQQTIVRDVSDNLYQSFLNSMQNHSSSREVFDTIAEFVQNCNDTLDLIKDTHSEQEIEWLELERNSWRLVQCLYQNRLFHPDTDEKEGTGEGRDMEVDVVHPPSEKEIVENFYKTNPKIDEYQRVVDWLEKNAADVLDARKGPKLHHFMDNTVAWENTLHQLQNESVAYPSSRAIVTNLDPDAPLRESKPLHDLDMEDESRLLKQVFVEVRCGRLCQAQKLCHHCGQSWRAATLEGWKLYHDPNYSSKVALTEKQPVEGNPHRDIWKLCAWRLSDNVRAGTYARAVHAVYCGNLSALLPACETWDDVLWAHTLVLVNQLVERE</sequence>